<name>A0A5B0QKZ7_PUCGR</name>
<organism evidence="2 3">
    <name type="scientific">Puccinia graminis f. sp. tritici</name>
    <dbReference type="NCBI Taxonomy" id="56615"/>
    <lineage>
        <taxon>Eukaryota</taxon>
        <taxon>Fungi</taxon>
        <taxon>Dikarya</taxon>
        <taxon>Basidiomycota</taxon>
        <taxon>Pucciniomycotina</taxon>
        <taxon>Pucciniomycetes</taxon>
        <taxon>Pucciniales</taxon>
        <taxon>Pucciniaceae</taxon>
        <taxon>Puccinia</taxon>
    </lineage>
</organism>
<evidence type="ECO:0000313" key="2">
    <source>
        <dbReference type="EMBL" id="KAA1113881.1"/>
    </source>
</evidence>
<comment type="caution">
    <text evidence="2">The sequence shown here is derived from an EMBL/GenBank/DDBJ whole genome shotgun (WGS) entry which is preliminary data.</text>
</comment>
<accession>A0A5B0QKZ7</accession>
<feature type="compositionally biased region" description="Basic and acidic residues" evidence="1">
    <location>
        <begin position="68"/>
        <end position="79"/>
    </location>
</feature>
<dbReference type="AlphaFoldDB" id="A0A5B0QKZ7"/>
<dbReference type="EMBL" id="VDEP01000274">
    <property type="protein sequence ID" value="KAA1113881.1"/>
    <property type="molecule type" value="Genomic_DNA"/>
</dbReference>
<proteinExistence type="predicted"/>
<dbReference type="Proteomes" id="UP000325313">
    <property type="component" value="Unassembled WGS sequence"/>
</dbReference>
<evidence type="ECO:0000313" key="3">
    <source>
        <dbReference type="Proteomes" id="UP000325313"/>
    </source>
</evidence>
<evidence type="ECO:0000256" key="1">
    <source>
        <dbReference type="SAM" id="MobiDB-lite"/>
    </source>
</evidence>
<reference evidence="2 3" key="1">
    <citation type="submission" date="2019-05" db="EMBL/GenBank/DDBJ databases">
        <title>Emergence of the Ug99 lineage of the wheat stem rust pathogen through somatic hybridization.</title>
        <authorList>
            <person name="Li F."/>
            <person name="Upadhyaya N.M."/>
            <person name="Sperschneider J."/>
            <person name="Matny O."/>
            <person name="Nguyen-Phuc H."/>
            <person name="Mago R."/>
            <person name="Raley C."/>
            <person name="Miller M.E."/>
            <person name="Silverstein K.A.T."/>
            <person name="Henningsen E."/>
            <person name="Hirsch C.D."/>
            <person name="Visser B."/>
            <person name="Pretorius Z.A."/>
            <person name="Steffenson B.J."/>
            <person name="Schwessinger B."/>
            <person name="Dodds P.N."/>
            <person name="Figueroa M."/>
        </authorList>
    </citation>
    <scope>NUCLEOTIDE SEQUENCE [LARGE SCALE GENOMIC DNA]</scope>
    <source>
        <strain evidence="2 3">Ug99</strain>
    </source>
</reference>
<gene>
    <name evidence="2" type="ORF">PGTUg99_010792</name>
</gene>
<sequence>MKLRRPGTAGAVAEALPGEMGDQSRQMQFTVGHLPPEKTVCWSLEVQAEVSLAMLDSHDSFGSTALTDQHHPISDDRSLHAQSNSSSRCHSSHRCFAAPRHPRHSASLQKVELDSALVCFETKLKHFERKGPVRLVSTINVGMDSGSSRPPVATQLPQQFDCSVCPSPSADPCICEVLPFRTCRKSQAAGGASGSVALARRFPAWPNLETKTTPKRIMKVTIVT</sequence>
<feature type="region of interest" description="Disordered" evidence="1">
    <location>
        <begin position="66"/>
        <end position="87"/>
    </location>
</feature>
<protein>
    <submittedName>
        <fullName evidence="2">Uncharacterized protein</fullName>
    </submittedName>
</protein>